<evidence type="ECO:0000256" key="3">
    <source>
        <dbReference type="ARBA" id="ARBA00022527"/>
    </source>
</evidence>
<dbReference type="Gene3D" id="3.30.200.20">
    <property type="entry name" value="Phosphorylase Kinase, domain 1"/>
    <property type="match status" value="1"/>
</dbReference>
<dbReference type="PANTHER" id="PTHR22984:SF11">
    <property type="entry name" value="AURORA KINASE-RELATED"/>
    <property type="match status" value="1"/>
</dbReference>
<sequence length="204" mass="23424">MMLVSHESSCANVLKLMDWFNGPNEYIMILERPDPCQDLFQFCDGKGGFLSEGVARHVLVQVLRALRHCRHSGVYHRDLKAENLLIRTDTLEVKLIDFGCGDKWKDSPYVEYSGTEDFAPPEFFLSREYLAGPATVWSVGLTLYELVCGYMPFRDKRATISGCLIFPSWVSPDCCSLIRQCLRRKAADRLTLEQIELHPWLQQN</sequence>
<feature type="domain" description="Protein kinase" evidence="10">
    <location>
        <begin position="1"/>
        <end position="201"/>
    </location>
</feature>
<comment type="catalytic activity">
    <reaction evidence="9">
        <text>L-seryl-[protein] + ATP = O-phospho-L-seryl-[protein] + ADP + H(+)</text>
        <dbReference type="Rhea" id="RHEA:17989"/>
        <dbReference type="Rhea" id="RHEA-COMP:9863"/>
        <dbReference type="Rhea" id="RHEA-COMP:11604"/>
        <dbReference type="ChEBI" id="CHEBI:15378"/>
        <dbReference type="ChEBI" id="CHEBI:29999"/>
        <dbReference type="ChEBI" id="CHEBI:30616"/>
        <dbReference type="ChEBI" id="CHEBI:83421"/>
        <dbReference type="ChEBI" id="CHEBI:456216"/>
        <dbReference type="EC" id="2.7.11.1"/>
    </reaction>
</comment>
<evidence type="ECO:0000313" key="12">
    <source>
        <dbReference type="Proteomes" id="UP000261540"/>
    </source>
</evidence>
<evidence type="ECO:0000259" key="10">
    <source>
        <dbReference type="PROSITE" id="PS50011"/>
    </source>
</evidence>
<dbReference type="GO" id="GO:0005524">
    <property type="term" value="F:ATP binding"/>
    <property type="evidence" value="ECO:0007669"/>
    <property type="project" value="UniProtKB-KW"/>
</dbReference>
<keyword evidence="12" id="KW-1185">Reference proteome</keyword>
<evidence type="ECO:0000256" key="7">
    <source>
        <dbReference type="ARBA" id="ARBA00022840"/>
    </source>
</evidence>
<dbReference type="OrthoDB" id="8596411at2759"/>
<accession>A0A3B3QX42</accession>
<dbReference type="InterPro" id="IPR051138">
    <property type="entry name" value="PIM_Ser/Thr_kinase"/>
</dbReference>
<evidence type="ECO:0000256" key="1">
    <source>
        <dbReference type="ARBA" id="ARBA00005505"/>
    </source>
</evidence>
<dbReference type="GO" id="GO:0007346">
    <property type="term" value="P:regulation of mitotic cell cycle"/>
    <property type="evidence" value="ECO:0007669"/>
    <property type="project" value="TreeGrafter"/>
</dbReference>
<evidence type="ECO:0000256" key="4">
    <source>
        <dbReference type="ARBA" id="ARBA00022679"/>
    </source>
</evidence>
<evidence type="ECO:0000256" key="2">
    <source>
        <dbReference type="ARBA" id="ARBA00012513"/>
    </source>
</evidence>
<dbReference type="STRING" id="1676925.ENSPKIP00000011127"/>
<keyword evidence="5" id="KW-0547">Nucleotide-binding</keyword>
<name>A0A3B3QX42_9TELE</name>
<dbReference type="SMART" id="SM00220">
    <property type="entry name" value="S_TKc"/>
    <property type="match status" value="1"/>
</dbReference>
<dbReference type="InterPro" id="IPR011009">
    <property type="entry name" value="Kinase-like_dom_sf"/>
</dbReference>
<dbReference type="AlphaFoldDB" id="A0A3B3QX42"/>
<dbReference type="GO" id="GO:0004674">
    <property type="term" value="F:protein serine/threonine kinase activity"/>
    <property type="evidence" value="ECO:0007669"/>
    <property type="project" value="UniProtKB-KW"/>
</dbReference>
<evidence type="ECO:0000256" key="6">
    <source>
        <dbReference type="ARBA" id="ARBA00022777"/>
    </source>
</evidence>
<keyword evidence="3" id="KW-0723">Serine/threonine-protein kinase</keyword>
<dbReference type="GO" id="GO:0043066">
    <property type="term" value="P:negative regulation of apoptotic process"/>
    <property type="evidence" value="ECO:0007669"/>
    <property type="project" value="TreeGrafter"/>
</dbReference>
<dbReference type="SUPFAM" id="SSF56112">
    <property type="entry name" value="Protein kinase-like (PK-like)"/>
    <property type="match status" value="1"/>
</dbReference>
<dbReference type="Proteomes" id="UP000261540">
    <property type="component" value="Unplaced"/>
</dbReference>
<dbReference type="EC" id="2.7.11.1" evidence="2"/>
<keyword evidence="6" id="KW-0418">Kinase</keyword>
<reference evidence="11" key="2">
    <citation type="submission" date="2025-09" db="UniProtKB">
        <authorList>
            <consortium name="Ensembl"/>
        </authorList>
    </citation>
    <scope>IDENTIFICATION</scope>
</reference>
<evidence type="ECO:0000256" key="9">
    <source>
        <dbReference type="ARBA" id="ARBA00048679"/>
    </source>
</evidence>
<evidence type="ECO:0000256" key="8">
    <source>
        <dbReference type="ARBA" id="ARBA00047899"/>
    </source>
</evidence>
<dbReference type="GO" id="GO:0005737">
    <property type="term" value="C:cytoplasm"/>
    <property type="evidence" value="ECO:0007669"/>
    <property type="project" value="TreeGrafter"/>
</dbReference>
<reference evidence="11" key="1">
    <citation type="submission" date="2025-08" db="UniProtKB">
        <authorList>
            <consortium name="Ensembl"/>
        </authorList>
    </citation>
    <scope>IDENTIFICATION</scope>
</reference>
<dbReference type="InterPro" id="IPR008271">
    <property type="entry name" value="Ser/Thr_kinase_AS"/>
</dbReference>
<evidence type="ECO:0000313" key="11">
    <source>
        <dbReference type="Ensembl" id="ENSPKIP00000011127.1"/>
    </source>
</evidence>
<proteinExistence type="inferred from homology"/>
<keyword evidence="4" id="KW-0808">Transferase</keyword>
<dbReference type="Ensembl" id="ENSPKIT00000035267.1">
    <property type="protein sequence ID" value="ENSPKIP00000011127.1"/>
    <property type="gene ID" value="ENSPKIG00000025557.1"/>
</dbReference>
<evidence type="ECO:0000256" key="5">
    <source>
        <dbReference type="ARBA" id="ARBA00022741"/>
    </source>
</evidence>
<dbReference type="InterPro" id="IPR000719">
    <property type="entry name" value="Prot_kinase_dom"/>
</dbReference>
<comment type="similarity">
    <text evidence="1">Belongs to the protein kinase superfamily. CAMK Ser/Thr protein kinase family. PIM subfamily.</text>
</comment>
<comment type="catalytic activity">
    <reaction evidence="8">
        <text>L-threonyl-[protein] + ATP = O-phospho-L-threonyl-[protein] + ADP + H(+)</text>
        <dbReference type="Rhea" id="RHEA:46608"/>
        <dbReference type="Rhea" id="RHEA-COMP:11060"/>
        <dbReference type="Rhea" id="RHEA-COMP:11605"/>
        <dbReference type="ChEBI" id="CHEBI:15378"/>
        <dbReference type="ChEBI" id="CHEBI:30013"/>
        <dbReference type="ChEBI" id="CHEBI:30616"/>
        <dbReference type="ChEBI" id="CHEBI:61977"/>
        <dbReference type="ChEBI" id="CHEBI:456216"/>
        <dbReference type="EC" id="2.7.11.1"/>
    </reaction>
</comment>
<dbReference type="PROSITE" id="PS00108">
    <property type="entry name" value="PROTEIN_KINASE_ST"/>
    <property type="match status" value="1"/>
</dbReference>
<keyword evidence="7" id="KW-0067">ATP-binding</keyword>
<organism evidence="11 12">
    <name type="scientific">Paramormyrops kingsleyae</name>
    <dbReference type="NCBI Taxonomy" id="1676925"/>
    <lineage>
        <taxon>Eukaryota</taxon>
        <taxon>Metazoa</taxon>
        <taxon>Chordata</taxon>
        <taxon>Craniata</taxon>
        <taxon>Vertebrata</taxon>
        <taxon>Euteleostomi</taxon>
        <taxon>Actinopterygii</taxon>
        <taxon>Neopterygii</taxon>
        <taxon>Teleostei</taxon>
        <taxon>Osteoglossocephala</taxon>
        <taxon>Osteoglossomorpha</taxon>
        <taxon>Osteoglossiformes</taxon>
        <taxon>Mormyridae</taxon>
        <taxon>Paramormyrops</taxon>
    </lineage>
</organism>
<dbReference type="GeneTree" id="ENSGT00950000182996"/>
<dbReference type="Pfam" id="PF00069">
    <property type="entry name" value="Pkinase"/>
    <property type="match status" value="1"/>
</dbReference>
<protein>
    <recommendedName>
        <fullName evidence="2">non-specific serine/threonine protein kinase</fullName>
        <ecNumber evidence="2">2.7.11.1</ecNumber>
    </recommendedName>
</protein>
<dbReference type="PROSITE" id="PS50011">
    <property type="entry name" value="PROTEIN_KINASE_DOM"/>
    <property type="match status" value="1"/>
</dbReference>
<dbReference type="Gene3D" id="1.10.510.10">
    <property type="entry name" value="Transferase(Phosphotransferase) domain 1"/>
    <property type="match status" value="1"/>
</dbReference>
<dbReference type="KEGG" id="pki:111842467"/>
<dbReference type="PANTHER" id="PTHR22984">
    <property type="entry name" value="SERINE/THREONINE-PROTEIN KINASE PIM"/>
    <property type="match status" value="1"/>
</dbReference>